<proteinExistence type="evidence at transcript level"/>
<dbReference type="SUPFAM" id="SSF48431">
    <property type="entry name" value="Lipovitellin-phosvitin complex, superhelical domain"/>
    <property type="match status" value="1"/>
</dbReference>
<dbReference type="InterPro" id="IPR011030">
    <property type="entry name" value="Lipovitellin_superhlx_dom"/>
</dbReference>
<dbReference type="PANTHER" id="PTHR23345">
    <property type="entry name" value="VITELLOGENIN-RELATED"/>
    <property type="match status" value="1"/>
</dbReference>
<keyword evidence="3" id="KW-1015">Disulfide bond</keyword>
<evidence type="ECO:0000259" key="8">
    <source>
        <dbReference type="PROSITE" id="PS51233"/>
    </source>
</evidence>
<dbReference type="InterPro" id="IPR001846">
    <property type="entry name" value="VWF_type-D"/>
</dbReference>
<evidence type="ECO:0000256" key="5">
    <source>
        <dbReference type="PROSITE-ProRule" id="PRU00557"/>
    </source>
</evidence>
<dbReference type="Gene3D" id="2.30.230.10">
    <property type="entry name" value="Lipovitellin, beta-sheet shell regions, chain A"/>
    <property type="match status" value="1"/>
</dbReference>
<feature type="domain" description="VWFD" evidence="8">
    <location>
        <begin position="1506"/>
        <end position="1697"/>
    </location>
</feature>
<organism evidence="9">
    <name type="scientific">Ornithodoros moubata</name>
    <name type="common">Soft tick</name>
    <name type="synonym">Argasid tick</name>
    <dbReference type="NCBI Taxonomy" id="6938"/>
    <lineage>
        <taxon>Eukaryota</taxon>
        <taxon>Metazoa</taxon>
        <taxon>Ecdysozoa</taxon>
        <taxon>Arthropoda</taxon>
        <taxon>Chelicerata</taxon>
        <taxon>Arachnida</taxon>
        <taxon>Acari</taxon>
        <taxon>Parasitiformes</taxon>
        <taxon>Ixodida</taxon>
        <taxon>Ixodoidea</taxon>
        <taxon>Argasidae</taxon>
        <taxon>Ornithodorinae</taxon>
        <taxon>Ornithodoros</taxon>
    </lineage>
</organism>
<evidence type="ECO:0000256" key="1">
    <source>
        <dbReference type="ARBA" id="ARBA00022729"/>
    </source>
</evidence>
<dbReference type="InterPro" id="IPR015819">
    <property type="entry name" value="Lipid_transp_b-sht_shell"/>
</dbReference>
<dbReference type="Pfam" id="PF09172">
    <property type="entry name" value="Vit_open_b-sht"/>
    <property type="match status" value="1"/>
</dbReference>
<sequence>MRVLLTLTFCALAAAIEVPEVLPEWLFAERTLYLYDYRSLTATDLPQKSHQASGIETKAALEVLVKEVDKTSNTATVQLRLVNVTTAWIDKEVMDLTSTVPNVYHTPRPEVEVYFQKWVYLKFAGTKVVGFYGTEGVPESVLNVYRAIASVLTLNNPMKPVPFGSEAVTSPLRPEDEVVVYKVNEESLVGVCETVYHVHSVPKPVPGAVLNFTKVINHNMCLKGGKVPTFKYAAYDSHGCPQACLTHKPLNVSKYYYPSNTEFYDPYDSGCPESFHPETDVAESFLSVSYNVSTTSHKVGTIEGVKAIDKKVFVVGRQQLVTTSVLDMNLKVKAPLHMNIPMEPSLSQQRVLRYYNLTYVYPTEHYVGSPAKLDLEYLSLFGPYNPEEVKRNVRELVTRLADLIVADDLSVKGDSGELVVQLVEAVSTLKEEHLTTLLKTVVNKERIPEVSDKHYVERKALLDVFSLAGTDSAAKFLFRLIAQNKLTLLEALHVLGALQGSLVDPSPEVLDKLQELLSTPPVKRSRVLYSTVAVTFAEVVKKHCVEYDVIVPHHVDAETLPVVPPTVGDKVPKCSKLQYEKYVKYVKTELAQAKDYPAKVVLIQTLARLNHPLALEALVPYVTGVEPSCALTVVGKETPVEACQYLRQVAVYALRHSIKGHALSIQPVVQDLYFNKTEDYELRLAAFNLFLASEPTEGQLMRLLLTLPHEENNQVASYVYSALLTVANSSLPCQQKTAVRVQQLLSALTEPLVYGVQYSKYKLYTQYAIPDNFGVKLQHDYVFSNVSLVPRAFYAGATFSKGPYVASLYDVSVVSKGLQKLNDVVRTHGGPLSLLSETLSRIRRALSTKAGSTVPELDELLKALETSFTFNYESVLEEPKMTLATSFLGADYVLPLDKYYVLEVAKKAAMYVKSIWHQPIHKRYTQVLLPYTYLKVSPAISGLPVVQVSRYPVVLSLSVKDLKLRLPKRGSSPDVFALAALVQPSVFVTGLTSSYTVTPLSKKITGVKVQERTKATYPVDVAIQYSPLNRTVALTVRPRFTKVFEHTTKVFTFTAPAVLVGSRERPVVHQVTAIRPQLLPFEHTLYMVPKSLGLGLHVQGYSDNPKLHIPVYLYPENTKKGCLAGLLEILQNPVLYTRAWYVKVERHPEFPVDEYKVALRWNTTASPLVPLKTLNASEVYNHHYPHDLQIPIYDRLYEEYTGRLPPKYNLAVLFKKLAAALEPHWLPVNPHLTHLVKKAENTTLSYLVEFVAAALGPREVKATVGHLYHGEVFDHTLKLSQLYVNTIDHPLHVLLNTSVARSPLPSPFYSNVSEVAKHKLVATLVGEFETENLPAQQQFTLKAVAEPSDEQLYGLVLPNGTLYKPWFVVKCEEDKKKGLEAVSYACKKVFEYYTNLNKVDFKVIFPSVVPAPWKNITHYLVQYAKVKLYSNLYADYVNKTAEGKLLGKLTFSEKVPEYLLANLTLETPHDETLHFRNLAIPRGVQLSLPYLYPEVLSAFLRKNYSAPLCMTGVKNLTTFDNVTLPLELKTSSKYLLVRENSDEPDFTLVVEKATPTSKVLKIVLKNETLIVLKPSLDKKSYVVLVNSSAISVSAHVPHLIQYQPAYFSQVTLHVTEHLPVSPVLWLYVRNLGLQVLYDGVNVYVKTLLPVYHGRLVGLCGNSNGEYSEDLYGPEGCLYEEPLDFVNSYGFGVSFPSPKGPVTCPPGVTPRHGNIRSMIGRATKMEYSEDLEDSLEEDLSLSGVEDIISVEEKHITLELSNRICVSVEKVPACKAGLEPVESEKLLKGFVCLRKKSPKAKEIVKKIQMEETAVLLGEKAPKPNYEQVVDVAKVCM</sequence>
<dbReference type="SMART" id="SM00216">
    <property type="entry name" value="VWD"/>
    <property type="match status" value="1"/>
</dbReference>
<keyword evidence="1 6" id="KW-0732">Signal</keyword>
<comment type="caution">
    <text evidence="5">Lacks conserved residue(s) required for the propagation of feature annotation.</text>
</comment>
<accession>B6ZIV7</accession>
<protein>
    <submittedName>
        <fullName evidence="9">Vitellogenin</fullName>
    </submittedName>
</protein>
<dbReference type="InterPro" id="IPR050733">
    <property type="entry name" value="Vitellogenin/Apolipophorin"/>
</dbReference>
<dbReference type="SUPFAM" id="SSF56968">
    <property type="entry name" value="Lipovitellin-phosvitin complex, beta-sheet shell regions"/>
    <property type="match status" value="2"/>
</dbReference>
<keyword evidence="2" id="KW-0758">Storage protein</keyword>
<dbReference type="PROSITE" id="PS51233">
    <property type="entry name" value="VWFD"/>
    <property type="match status" value="1"/>
</dbReference>
<evidence type="ECO:0000256" key="6">
    <source>
        <dbReference type="SAM" id="SignalP"/>
    </source>
</evidence>
<feature type="domain" description="Vitellogenin" evidence="7">
    <location>
        <begin position="27"/>
        <end position="793"/>
    </location>
</feature>
<dbReference type="SMART" id="SM01169">
    <property type="entry name" value="DUF1943"/>
    <property type="match status" value="1"/>
</dbReference>
<dbReference type="PROSITE" id="PS51211">
    <property type="entry name" value="VITELLOGENIN"/>
    <property type="match status" value="1"/>
</dbReference>
<name>B6ZIV7_ORNMO</name>
<evidence type="ECO:0000256" key="2">
    <source>
        <dbReference type="ARBA" id="ARBA00022761"/>
    </source>
</evidence>
<dbReference type="InterPro" id="IPR015816">
    <property type="entry name" value="Vitellinogen_b-sht_N"/>
</dbReference>
<dbReference type="GO" id="GO:0045735">
    <property type="term" value="F:nutrient reservoir activity"/>
    <property type="evidence" value="ECO:0007669"/>
    <property type="project" value="UniProtKB-KW"/>
</dbReference>
<dbReference type="Pfam" id="PF01347">
    <property type="entry name" value="Vitellogenin_N"/>
    <property type="match status" value="1"/>
</dbReference>
<dbReference type="Gene3D" id="1.25.10.20">
    <property type="entry name" value="Vitellinogen, superhelical"/>
    <property type="match status" value="1"/>
</dbReference>
<dbReference type="EMBL" id="AB440159">
    <property type="protein sequence ID" value="BAH02666.2"/>
    <property type="molecule type" value="mRNA"/>
</dbReference>
<dbReference type="PANTHER" id="PTHR23345:SF15">
    <property type="entry name" value="VITELLOGENIN 1-RELATED"/>
    <property type="match status" value="1"/>
</dbReference>
<reference evidence="9" key="1">
    <citation type="submission" date="2008-06" db="EMBL/GenBank/DDBJ databases">
        <title>Vitellogenin gene of Ornithodoros moubata.</title>
        <authorList>
            <person name="Horigane M."/>
            <person name="Taylor D."/>
        </authorList>
    </citation>
    <scope>NUCLEOTIDE SEQUENCE</scope>
</reference>
<evidence type="ECO:0000259" key="7">
    <source>
        <dbReference type="PROSITE" id="PS51211"/>
    </source>
</evidence>
<evidence type="ECO:0000256" key="3">
    <source>
        <dbReference type="ARBA" id="ARBA00023157"/>
    </source>
</evidence>
<dbReference type="GO" id="GO:0005319">
    <property type="term" value="F:lipid transporter activity"/>
    <property type="evidence" value="ECO:0007669"/>
    <property type="project" value="InterPro"/>
</dbReference>
<dbReference type="SMART" id="SM00638">
    <property type="entry name" value="LPD_N"/>
    <property type="match status" value="1"/>
</dbReference>
<dbReference type="Pfam" id="PF00094">
    <property type="entry name" value="VWD"/>
    <property type="match status" value="1"/>
</dbReference>
<keyword evidence="4" id="KW-0325">Glycoprotein</keyword>
<feature type="chain" id="PRO_5012045153" evidence="6">
    <location>
        <begin position="16"/>
        <end position="1834"/>
    </location>
</feature>
<dbReference type="InterPro" id="IPR015255">
    <property type="entry name" value="Vitellinogen_open_b-sht"/>
</dbReference>
<evidence type="ECO:0000256" key="4">
    <source>
        <dbReference type="ARBA" id="ARBA00023180"/>
    </source>
</evidence>
<dbReference type="InterPro" id="IPR001747">
    <property type="entry name" value="Vitellogenin_N"/>
</dbReference>
<evidence type="ECO:0000313" key="9">
    <source>
        <dbReference type="EMBL" id="BAH02666.2"/>
    </source>
</evidence>
<feature type="signal peptide" evidence="6">
    <location>
        <begin position="1"/>
        <end position="15"/>
    </location>
</feature>
<gene>
    <name evidence="9" type="primary">Vg</name>
</gene>